<comment type="caution">
    <text evidence="19">The sequence shown here is derived from an EMBL/GenBank/DDBJ whole genome shotgun (WGS) entry which is preliminary data.</text>
</comment>
<accession>A0A8T2J9H8</accession>
<dbReference type="GO" id="GO:0005634">
    <property type="term" value="C:nucleus"/>
    <property type="evidence" value="ECO:0007669"/>
    <property type="project" value="UniProtKB-SubCell"/>
</dbReference>
<sequence length="226" mass="24877">MADLYVKPGNQERGWNDPPQFSYGLQTQPGAGKRTLLNKRVPVPIQGPLAAPTSQSHQSSSPLKMPPTSLPTTVGPPPVGSSLLPPRTDVMTKTSNETETECNIDIKDIVTPLTQTVDACRDFITKQVFNDISRRLTMLEDMWTSGKLSITVRKRTSVLVKEFKCQNWDSADEIHRSLMVDHVNEVSPWMVGIKRLIAEARNLPGAPVAVKNESSEDSLGSATEQN</sequence>
<evidence type="ECO:0000256" key="12">
    <source>
        <dbReference type="ARBA" id="ARBA00059202"/>
    </source>
</evidence>
<gene>
    <name evidence="19" type="ORF">GDO86_005344</name>
</gene>
<comment type="subcellular location">
    <subcellularLocation>
        <location evidence="2">Cytoplasm</location>
    </subcellularLocation>
    <subcellularLocation>
        <location evidence="1">Nucleus</location>
    </subcellularLocation>
</comment>
<proteinExistence type="inferred from homology"/>
<reference evidence="19" key="1">
    <citation type="thesis" date="2020" institute="ProQuest LLC" country="789 East Eisenhower Parkway, Ann Arbor, MI, USA">
        <title>Comparative Genomics and Chromosome Evolution.</title>
        <authorList>
            <person name="Mudd A.B."/>
        </authorList>
    </citation>
    <scope>NUCLEOTIDE SEQUENCE</scope>
    <source>
        <strain evidence="19">Female2</strain>
        <tissue evidence="19">Blood</tissue>
    </source>
</reference>
<evidence type="ECO:0000256" key="2">
    <source>
        <dbReference type="ARBA" id="ARBA00004496"/>
    </source>
</evidence>
<evidence type="ECO:0000256" key="8">
    <source>
        <dbReference type="ARBA" id="ARBA00023163"/>
    </source>
</evidence>
<keyword evidence="7" id="KW-0010">Activator</keyword>
<dbReference type="OrthoDB" id="5982138at2759"/>
<dbReference type="AlphaFoldDB" id="A0A8T2J9H8"/>
<evidence type="ECO:0000256" key="15">
    <source>
        <dbReference type="ARBA" id="ARBA00073527"/>
    </source>
</evidence>
<dbReference type="GO" id="GO:0005737">
    <property type="term" value="C:cytoplasm"/>
    <property type="evidence" value="ECO:0007669"/>
    <property type="project" value="UniProtKB-SubCell"/>
</dbReference>
<dbReference type="InterPro" id="IPR009917">
    <property type="entry name" value="SRA1/Sec31"/>
</dbReference>
<evidence type="ECO:0000256" key="6">
    <source>
        <dbReference type="ARBA" id="ARBA00023015"/>
    </source>
</evidence>
<feature type="compositionally biased region" description="Pro residues" evidence="17">
    <location>
        <begin position="64"/>
        <end position="79"/>
    </location>
</feature>
<protein>
    <recommendedName>
        <fullName evidence="15">Steroid receptor RNA activator 1</fullName>
    </recommendedName>
    <alternativeName>
        <fullName evidence="16">Steroid receptor RNA activator protein</fullName>
    </alternativeName>
</protein>
<comment type="similarity">
    <text evidence="13">Belongs to the SRA1 family.</text>
</comment>
<evidence type="ECO:0000256" key="3">
    <source>
        <dbReference type="ARBA" id="ARBA00022490"/>
    </source>
</evidence>
<comment type="function">
    <text evidence="12">Functional RNA which acts as a transcriptional coactivator that selectively enhances steroid receptor-mediated transactivation ligand-independently through a mechanism involving the modulating N-terminal domain (AF-1) of steroid receptors. Also mediates transcriptional coactivation of steroid receptors ligand-dependently through the steroid-binding domain (AF-2). Enhances cellular proliferation and differentiation and promotes apoptosis in vivo. May play a role in tumorigenesis.</text>
</comment>
<evidence type="ECO:0000256" key="11">
    <source>
        <dbReference type="ARBA" id="ARBA00023274"/>
    </source>
</evidence>
<keyword evidence="11" id="KW-0687">Ribonucleoprotein</keyword>
<evidence type="ECO:0000256" key="5">
    <source>
        <dbReference type="ARBA" id="ARBA00022703"/>
    </source>
</evidence>
<feature type="domain" description="SRA1/Sec31" evidence="18">
    <location>
        <begin position="70"/>
        <end position="207"/>
    </location>
</feature>
<evidence type="ECO:0000313" key="19">
    <source>
        <dbReference type="EMBL" id="KAG8439096.1"/>
    </source>
</evidence>
<dbReference type="Gene3D" id="1.20.940.10">
    <property type="entry name" value="Functional domain of the splicing factor Prp18"/>
    <property type="match status" value="1"/>
</dbReference>
<evidence type="ECO:0000256" key="4">
    <source>
        <dbReference type="ARBA" id="ARBA00022553"/>
    </source>
</evidence>
<evidence type="ECO:0000256" key="16">
    <source>
        <dbReference type="ARBA" id="ARBA00081120"/>
    </source>
</evidence>
<keyword evidence="5" id="KW-0053">Apoptosis</keyword>
<evidence type="ECO:0000256" key="1">
    <source>
        <dbReference type="ARBA" id="ARBA00004123"/>
    </source>
</evidence>
<evidence type="ECO:0000259" key="18">
    <source>
        <dbReference type="Pfam" id="PF07304"/>
    </source>
</evidence>
<evidence type="ECO:0000256" key="13">
    <source>
        <dbReference type="ARBA" id="ARBA00061450"/>
    </source>
</evidence>
<keyword evidence="8" id="KW-0804">Transcription</keyword>
<dbReference type="GO" id="GO:0006357">
    <property type="term" value="P:regulation of transcription by RNA polymerase II"/>
    <property type="evidence" value="ECO:0007669"/>
    <property type="project" value="InterPro"/>
</dbReference>
<keyword evidence="4" id="KW-0597">Phosphoprotein</keyword>
<dbReference type="EMBL" id="JAACNH010000006">
    <property type="protein sequence ID" value="KAG8439096.1"/>
    <property type="molecule type" value="Genomic_DNA"/>
</dbReference>
<evidence type="ECO:0000256" key="9">
    <source>
        <dbReference type="ARBA" id="ARBA00023170"/>
    </source>
</evidence>
<evidence type="ECO:0000256" key="7">
    <source>
        <dbReference type="ARBA" id="ARBA00023159"/>
    </source>
</evidence>
<keyword evidence="3" id="KW-0963">Cytoplasm</keyword>
<dbReference type="PANTHER" id="PTHR18834">
    <property type="entry name" value="STEROID RECEPTOR RNA ACTIVATOR 1"/>
    <property type="match status" value="1"/>
</dbReference>
<comment type="subunit">
    <text evidence="14">SRA1 RNA exists in a ribonucleoprotein complex containing NCOA1. The RNA also forms a complex with PUS1 and RARG in the nucleus. Interacts with AR.</text>
</comment>
<evidence type="ECO:0000256" key="17">
    <source>
        <dbReference type="SAM" id="MobiDB-lite"/>
    </source>
</evidence>
<feature type="compositionally biased region" description="Polar residues" evidence="17">
    <location>
        <begin position="52"/>
        <end position="62"/>
    </location>
</feature>
<evidence type="ECO:0000313" key="20">
    <source>
        <dbReference type="Proteomes" id="UP000812440"/>
    </source>
</evidence>
<organism evidence="19 20">
    <name type="scientific">Hymenochirus boettgeri</name>
    <name type="common">Congo dwarf clawed frog</name>
    <dbReference type="NCBI Taxonomy" id="247094"/>
    <lineage>
        <taxon>Eukaryota</taxon>
        <taxon>Metazoa</taxon>
        <taxon>Chordata</taxon>
        <taxon>Craniata</taxon>
        <taxon>Vertebrata</taxon>
        <taxon>Euteleostomi</taxon>
        <taxon>Amphibia</taxon>
        <taxon>Batrachia</taxon>
        <taxon>Anura</taxon>
        <taxon>Pipoidea</taxon>
        <taxon>Pipidae</taxon>
        <taxon>Pipinae</taxon>
        <taxon>Hymenochirus</taxon>
    </lineage>
</organism>
<dbReference type="Proteomes" id="UP000812440">
    <property type="component" value="Chromosome 3"/>
</dbReference>
<feature type="region of interest" description="Disordered" evidence="17">
    <location>
        <begin position="1"/>
        <end position="89"/>
    </location>
</feature>
<keyword evidence="6" id="KW-0805">Transcription regulation</keyword>
<dbReference type="InterPro" id="IPR040243">
    <property type="entry name" value="Steroid_recept_RNA_1"/>
</dbReference>
<evidence type="ECO:0000256" key="14">
    <source>
        <dbReference type="ARBA" id="ARBA00063541"/>
    </source>
</evidence>
<keyword evidence="10" id="KW-0539">Nucleus</keyword>
<evidence type="ECO:0000256" key="10">
    <source>
        <dbReference type="ARBA" id="ARBA00023242"/>
    </source>
</evidence>
<dbReference type="GO" id="GO:0003713">
    <property type="term" value="F:transcription coactivator activity"/>
    <property type="evidence" value="ECO:0007669"/>
    <property type="project" value="InterPro"/>
</dbReference>
<dbReference type="GO" id="GO:0006915">
    <property type="term" value="P:apoptotic process"/>
    <property type="evidence" value="ECO:0007669"/>
    <property type="project" value="UniProtKB-KW"/>
</dbReference>
<keyword evidence="9" id="KW-0675">Receptor</keyword>
<dbReference type="FunFam" id="1.20.940.10:FF:000006">
    <property type="entry name" value="steroid receptor RNA activator 1"/>
    <property type="match status" value="1"/>
</dbReference>
<dbReference type="Pfam" id="PF07304">
    <property type="entry name" value="SRA1"/>
    <property type="match status" value="1"/>
</dbReference>
<dbReference type="GO" id="GO:1990904">
    <property type="term" value="C:ribonucleoprotein complex"/>
    <property type="evidence" value="ECO:0007669"/>
    <property type="project" value="UniProtKB-KW"/>
</dbReference>
<dbReference type="PANTHER" id="PTHR18834:SF2">
    <property type="entry name" value="STEROID RECEPTOR RNA ACTIVATOR 1"/>
    <property type="match status" value="1"/>
</dbReference>
<name>A0A8T2J9H8_9PIPI</name>
<keyword evidence="20" id="KW-1185">Reference proteome</keyword>